<dbReference type="RefSeq" id="WP_185282373.1">
    <property type="nucleotide sequence ID" value="NZ_JAHWGL010000057.1"/>
</dbReference>
<accession>A0ABS6X1E4</accession>
<evidence type="ECO:0000313" key="2">
    <source>
        <dbReference type="EMBL" id="MBW3129593.1"/>
    </source>
</evidence>
<feature type="transmembrane region" description="Helical" evidence="1">
    <location>
        <begin position="122"/>
        <end position="143"/>
    </location>
</feature>
<name>A0ABS6X1E4_9BACT</name>
<sequence length="153" mass="17650">MKAQYLFPHRFKKIGWLLFGISLPICLLMQYSILPTSGVASMPAILSDEGWFHFVRPDNNAFDFFGILLLLGTLLSACSAEKYEDEFIATLRLDSLLWATYVNYALLALALLLTYGSSFFMVMIYSMFSLPLLFLLRFQYVLYRNSHSFSHEK</sequence>
<feature type="transmembrane region" description="Helical" evidence="1">
    <location>
        <begin position="64"/>
        <end position="83"/>
    </location>
</feature>
<proteinExistence type="predicted"/>
<dbReference type="EMBL" id="JAHWGL010000057">
    <property type="protein sequence ID" value="MBW3129593.1"/>
    <property type="molecule type" value="Genomic_DNA"/>
</dbReference>
<organism evidence="2 3">
    <name type="scientific">Hymenobacter profundi</name>
    <dbReference type="NCBI Taxonomy" id="1982110"/>
    <lineage>
        <taxon>Bacteria</taxon>
        <taxon>Pseudomonadati</taxon>
        <taxon>Bacteroidota</taxon>
        <taxon>Cytophagia</taxon>
        <taxon>Cytophagales</taxon>
        <taxon>Hymenobacteraceae</taxon>
        <taxon>Hymenobacter</taxon>
    </lineage>
</organism>
<evidence type="ECO:0000313" key="3">
    <source>
        <dbReference type="Proteomes" id="UP000826188"/>
    </source>
</evidence>
<keyword evidence="1" id="KW-0812">Transmembrane</keyword>
<keyword evidence="3" id="KW-1185">Reference proteome</keyword>
<keyword evidence="1" id="KW-1133">Transmembrane helix</keyword>
<feature type="transmembrane region" description="Helical" evidence="1">
    <location>
        <begin position="95"/>
        <end position="116"/>
    </location>
</feature>
<comment type="caution">
    <text evidence="2">The sequence shown here is derived from an EMBL/GenBank/DDBJ whole genome shotgun (WGS) entry which is preliminary data.</text>
</comment>
<evidence type="ECO:0000256" key="1">
    <source>
        <dbReference type="SAM" id="Phobius"/>
    </source>
</evidence>
<reference evidence="2 3" key="1">
    <citation type="submission" date="2021-07" db="EMBL/GenBank/DDBJ databases">
        <title>Hymenobacter profundi sp. nov., isolated from deep-sea water.</title>
        <authorList>
            <person name="Kim M.K."/>
        </authorList>
    </citation>
    <scope>NUCLEOTIDE SEQUENCE [LARGE SCALE GENOMIC DNA]</scope>
    <source>
        <strain evidence="2 3">M2</strain>
    </source>
</reference>
<dbReference type="Proteomes" id="UP000826188">
    <property type="component" value="Unassembled WGS sequence"/>
</dbReference>
<gene>
    <name evidence="2" type="ORF">KYK14_13605</name>
</gene>
<keyword evidence="1" id="KW-0472">Membrane</keyword>
<protein>
    <submittedName>
        <fullName evidence="2">Uncharacterized protein</fullName>
    </submittedName>
</protein>